<evidence type="ECO:0000256" key="1">
    <source>
        <dbReference type="SAM" id="MobiDB-lite"/>
    </source>
</evidence>
<organism evidence="3">
    <name type="scientific">Brassica oleracea</name>
    <name type="common">Wild cabbage</name>
    <dbReference type="NCBI Taxonomy" id="3712"/>
    <lineage>
        <taxon>Eukaryota</taxon>
        <taxon>Viridiplantae</taxon>
        <taxon>Streptophyta</taxon>
        <taxon>Embryophyta</taxon>
        <taxon>Tracheophyta</taxon>
        <taxon>Spermatophyta</taxon>
        <taxon>Magnoliopsida</taxon>
        <taxon>eudicotyledons</taxon>
        <taxon>Gunneridae</taxon>
        <taxon>Pentapetalae</taxon>
        <taxon>rosids</taxon>
        <taxon>malvids</taxon>
        <taxon>Brassicales</taxon>
        <taxon>Brassicaceae</taxon>
        <taxon>Brassiceae</taxon>
        <taxon>Brassica</taxon>
    </lineage>
</organism>
<feature type="transmembrane region" description="Helical" evidence="2">
    <location>
        <begin position="159"/>
        <end position="177"/>
    </location>
</feature>
<accession>A0A3P6GQU8</accession>
<evidence type="ECO:0000313" key="3">
    <source>
        <dbReference type="EMBL" id="VDD62326.1"/>
    </source>
</evidence>
<evidence type="ECO:0000256" key="2">
    <source>
        <dbReference type="SAM" id="Phobius"/>
    </source>
</evidence>
<proteinExistence type="predicted"/>
<sequence>MAHDQASKTLPSVNVASSPLKPSAMEACGNETSTSINVASSSPLKPPTTESTRVFNQTPEKQPFNLKNQDPGQTQSSPSRYSIHTSFTYLSPRIKYLLWSVYVKKCHEMILFLAASALAFLLIRFMIDEYTKCGSILCVQHYVEGVHTLLGDFKKLDPFILFALAYAGFYILSSGSFSPPPPTLRIFEASSIVFGFGMVFVLIYYISLITFYVGLASFVVLVVAATFREFRRA</sequence>
<keyword evidence="2" id="KW-0472">Membrane</keyword>
<feature type="transmembrane region" description="Helical" evidence="2">
    <location>
        <begin position="109"/>
        <end position="127"/>
    </location>
</feature>
<reference evidence="3" key="1">
    <citation type="submission" date="2018-11" db="EMBL/GenBank/DDBJ databases">
        <authorList>
            <consortium name="Genoscope - CEA"/>
            <person name="William W."/>
        </authorList>
    </citation>
    <scope>NUCLEOTIDE SEQUENCE</scope>
</reference>
<protein>
    <submittedName>
        <fullName evidence="3">Uncharacterized protein</fullName>
    </submittedName>
</protein>
<feature type="compositionally biased region" description="Polar residues" evidence="1">
    <location>
        <begin position="7"/>
        <end position="17"/>
    </location>
</feature>
<dbReference type="EMBL" id="LR031880">
    <property type="protein sequence ID" value="VDD62326.1"/>
    <property type="molecule type" value="Genomic_DNA"/>
</dbReference>
<name>A0A3P6GQU8_BRAOL</name>
<gene>
    <name evidence="3" type="ORF">BOLC6T37779H</name>
</gene>
<feature type="transmembrane region" description="Helical" evidence="2">
    <location>
        <begin position="184"/>
        <end position="203"/>
    </location>
</feature>
<dbReference type="AlphaFoldDB" id="A0A3P6GQU8"/>
<feature type="transmembrane region" description="Helical" evidence="2">
    <location>
        <begin position="209"/>
        <end position="227"/>
    </location>
</feature>
<keyword evidence="2" id="KW-1133">Transmembrane helix</keyword>
<feature type="region of interest" description="Disordered" evidence="1">
    <location>
        <begin position="1"/>
        <end position="79"/>
    </location>
</feature>
<keyword evidence="2" id="KW-0812">Transmembrane</keyword>
<feature type="compositionally biased region" description="Polar residues" evidence="1">
    <location>
        <begin position="30"/>
        <end position="79"/>
    </location>
</feature>